<name>A0AAJ1TNK1_9BACL</name>
<feature type="transmembrane region" description="Helical" evidence="1">
    <location>
        <begin position="30"/>
        <end position="48"/>
    </location>
</feature>
<feature type="transmembrane region" description="Helical" evidence="1">
    <location>
        <begin position="143"/>
        <end position="163"/>
    </location>
</feature>
<gene>
    <name evidence="2" type="ORF">J2Z48_001924</name>
</gene>
<keyword evidence="1" id="KW-0812">Transmembrane</keyword>
<feature type="transmembrane region" description="Helical" evidence="1">
    <location>
        <begin position="104"/>
        <end position="123"/>
    </location>
</feature>
<keyword evidence="1" id="KW-0472">Membrane</keyword>
<sequence>MEDCYDVTGYLIPLFLLLEIGNIGGFRRSVISGIVLLLSSVVYLWLMTQSRKREEMALNRMIRWELSPGILVFLGLAQMLSGVTLVIAWSLCGLAVIWYGFKRISQYSIILGSVQFLVIFSYFCKETSVVWVQGELSRQWVDVGLLGIFVGILYVSANWMSMIPRWKWWEDSYHIAWSVLIVLFFTQKLAHGLDYYVVHLQSGQLLRSFEMEIIGLIWLGLAALYSMFARKKQLLLFDGWVWILVGFGLFILIPQLMEMLHPSVYVPILNIRTLISLLSMLIVFLFYRNRMQHLFIKRNQWISKVLSAILILIPFKWLTVETINYFWIQALEKGANLAQIGYLENQTLSIDWTLFAIGLTWMNRKIRSRVCYLVHLRLECDLYHLL</sequence>
<feature type="transmembrane region" description="Helical" evidence="1">
    <location>
        <begin position="307"/>
        <end position="327"/>
    </location>
</feature>
<dbReference type="EMBL" id="JAUSUV010000007">
    <property type="protein sequence ID" value="MDQ0417751.1"/>
    <property type="molecule type" value="Genomic_DNA"/>
</dbReference>
<feature type="transmembrane region" description="Helical" evidence="1">
    <location>
        <begin position="7"/>
        <end position="24"/>
    </location>
</feature>
<feature type="transmembrane region" description="Helical" evidence="1">
    <location>
        <begin position="234"/>
        <end position="253"/>
    </location>
</feature>
<organism evidence="2 3">
    <name type="scientific">Croceifilum oryzae</name>
    <dbReference type="NCBI Taxonomy" id="1553429"/>
    <lineage>
        <taxon>Bacteria</taxon>
        <taxon>Bacillati</taxon>
        <taxon>Bacillota</taxon>
        <taxon>Bacilli</taxon>
        <taxon>Bacillales</taxon>
        <taxon>Thermoactinomycetaceae</taxon>
        <taxon>Croceifilum</taxon>
    </lineage>
</organism>
<feature type="transmembrane region" description="Helical" evidence="1">
    <location>
        <begin position="209"/>
        <end position="228"/>
    </location>
</feature>
<dbReference type="RefSeq" id="WP_307252944.1">
    <property type="nucleotide sequence ID" value="NZ_JAUSUV010000007.1"/>
</dbReference>
<keyword evidence="3" id="KW-1185">Reference proteome</keyword>
<reference evidence="2 3" key="1">
    <citation type="submission" date="2023-07" db="EMBL/GenBank/DDBJ databases">
        <title>Genomic Encyclopedia of Type Strains, Phase IV (KMG-IV): sequencing the most valuable type-strain genomes for metagenomic binning, comparative biology and taxonomic classification.</title>
        <authorList>
            <person name="Goeker M."/>
        </authorList>
    </citation>
    <scope>NUCLEOTIDE SEQUENCE [LARGE SCALE GENOMIC DNA]</scope>
    <source>
        <strain evidence="2 3">DSM 46876</strain>
    </source>
</reference>
<keyword evidence="1" id="KW-1133">Transmembrane helix</keyword>
<evidence type="ECO:0000256" key="1">
    <source>
        <dbReference type="SAM" id="Phobius"/>
    </source>
</evidence>
<dbReference type="AlphaFoldDB" id="A0AAJ1TNK1"/>
<protein>
    <submittedName>
        <fullName evidence="2">Uncharacterized protein</fullName>
    </submittedName>
</protein>
<proteinExistence type="predicted"/>
<accession>A0AAJ1TNK1</accession>
<dbReference type="Proteomes" id="UP001238450">
    <property type="component" value="Unassembled WGS sequence"/>
</dbReference>
<comment type="caution">
    <text evidence="2">The sequence shown here is derived from an EMBL/GenBank/DDBJ whole genome shotgun (WGS) entry which is preliminary data.</text>
</comment>
<feature type="transmembrane region" description="Helical" evidence="1">
    <location>
        <begin position="265"/>
        <end position="287"/>
    </location>
</feature>
<evidence type="ECO:0000313" key="3">
    <source>
        <dbReference type="Proteomes" id="UP001238450"/>
    </source>
</evidence>
<feature type="transmembrane region" description="Helical" evidence="1">
    <location>
        <begin position="69"/>
        <end position="98"/>
    </location>
</feature>
<evidence type="ECO:0000313" key="2">
    <source>
        <dbReference type="EMBL" id="MDQ0417751.1"/>
    </source>
</evidence>